<evidence type="ECO:0000256" key="2">
    <source>
        <dbReference type="SAM" id="MobiDB-lite"/>
    </source>
</evidence>
<sequence>MGGKSSKRSTTGRYASYGSSSNSGYPGYAQSPYTQPTYNCPPPPSYQTYGGPPPESRKRLERKFSKIDDDYNSLEQVTDALARAGLESSNLIVGIDFTKSNEWTGARSFHRKSLHHIGDGQNPYEQAISIIGRTLSKFDEDNLIPCYGFGDASTHDQEVFSFYPDEKFCNGFEEVLGRYRELVPQLRLAGPTSFAPVIEMAITIVEHSGGQYHVLLIIADGQVTRSVDTVNGQLSPQEKRTVEAIVKASQYPLSIVLVGVGDGPWDMMREFDDNIPARAFDNFQANIMSKNMNLSRKEAEFALSALMEIPSQYKATLELNILGYKLNSHLGAHFVFSIGLYFLSSARRGNEIDRIPLHPPQYGAASFGTSKPSQNSSYRPSAPSSSGHNSAFGSGHNSAVGSNHPASSADNQLCPICITNPKDMAFGCGHQVFDENFSCTSFSSLMEKLWQTRINCIIISAALLLHCLISCRAKAVLHHSAERKGPWKLLLNNTGVVGVQMVLTHWNTVILLDRSGSGRSGYQLRHRLNGTRCKGTRGDLSDPTCYVHSVEYSISNNTIRRLNIMSDTFSSSGSILSDGRIIESGGFGDASTRIHYFGPCKSGDSCDWSLGKKHLSAKRWYASSQILPDDRIIVVGGRGSFTYEFIPKMSTNGNAFHLSFLQQTNDGNEDGNNLYPIVHLSVDGKLFIFANRDSILFNYKQNRVVKKFPRIPGIGSRSYPSTGSSVILPLDHKDGFRKVEVMICGGAASGANAAARQGTFLTGLNSCGRMVVTGNNHKWKMENMPGPRLMNDMVLLPTGHVLIINGAKRGCAGWRNAAGPALEPYLYNPKKTLGRRFTVLKSTKIARMFHSSAILVPDGSVLVAGSNPNNQYTFRNASHPTELRLQAFIPDYMGKEYNHQRPHNVSIDINGTEGVAYGNEFLVRFLLESKPSKYLSFSAYAPPFTTHSLSMNQRLLKLRSTRIISDAKGWWNATVEAPPSANVAPSGFYLLSVVNEGIPSISEWIKFIQPAST</sequence>
<feature type="region of interest" description="Disordered" evidence="2">
    <location>
        <begin position="366"/>
        <end position="404"/>
    </location>
</feature>
<dbReference type="InterPro" id="IPR013783">
    <property type="entry name" value="Ig-like_fold"/>
</dbReference>
<dbReference type="SUPFAM" id="SSF81296">
    <property type="entry name" value="E set domains"/>
    <property type="match status" value="1"/>
</dbReference>
<dbReference type="InterPro" id="IPR010734">
    <property type="entry name" value="Copine_C"/>
</dbReference>
<dbReference type="SUPFAM" id="SSF53300">
    <property type="entry name" value="vWA-like"/>
    <property type="match status" value="1"/>
</dbReference>
<dbReference type="Gene3D" id="2.130.10.80">
    <property type="entry name" value="Galactose oxidase/kelch, beta-propeller"/>
    <property type="match status" value="1"/>
</dbReference>
<keyword evidence="1" id="KW-0732">Signal</keyword>
<dbReference type="PANTHER" id="PTHR32208">
    <property type="entry name" value="SECRETED PROTEIN-RELATED"/>
    <property type="match status" value="1"/>
</dbReference>
<dbReference type="EMBL" id="JACXVP010000003">
    <property type="protein sequence ID" value="KAG5618028.1"/>
    <property type="molecule type" value="Genomic_DNA"/>
</dbReference>
<feature type="compositionally biased region" description="Low complexity" evidence="2">
    <location>
        <begin position="12"/>
        <end position="28"/>
    </location>
</feature>
<dbReference type="AlphaFoldDB" id="A0A9J6A1I8"/>
<dbReference type="Gene3D" id="2.60.40.10">
    <property type="entry name" value="Immunoglobulins"/>
    <property type="match status" value="1"/>
</dbReference>
<dbReference type="OrthoDB" id="2019572at2759"/>
<dbReference type="CDD" id="cd02851">
    <property type="entry name" value="E_set_GO_C"/>
    <property type="match status" value="1"/>
</dbReference>
<feature type="region of interest" description="Disordered" evidence="2">
    <location>
        <begin position="1"/>
        <end position="58"/>
    </location>
</feature>
<dbReference type="InterPro" id="IPR037293">
    <property type="entry name" value="Gal_Oxidase_central_sf"/>
</dbReference>
<dbReference type="InterPro" id="IPR009880">
    <property type="entry name" value="Glyoxal_oxidase_N"/>
</dbReference>
<dbReference type="InterPro" id="IPR014756">
    <property type="entry name" value="Ig_E-set"/>
</dbReference>
<dbReference type="InterPro" id="IPR036465">
    <property type="entry name" value="vWFA_dom_sf"/>
</dbReference>
<dbReference type="InterPro" id="IPR002035">
    <property type="entry name" value="VWF_A"/>
</dbReference>
<organism evidence="4 5">
    <name type="scientific">Solanum commersonii</name>
    <name type="common">Commerson's wild potato</name>
    <name type="synonym">Commerson's nightshade</name>
    <dbReference type="NCBI Taxonomy" id="4109"/>
    <lineage>
        <taxon>Eukaryota</taxon>
        <taxon>Viridiplantae</taxon>
        <taxon>Streptophyta</taxon>
        <taxon>Embryophyta</taxon>
        <taxon>Tracheophyta</taxon>
        <taxon>Spermatophyta</taxon>
        <taxon>Magnoliopsida</taxon>
        <taxon>eudicotyledons</taxon>
        <taxon>Gunneridae</taxon>
        <taxon>Pentapetalae</taxon>
        <taxon>asterids</taxon>
        <taxon>lamiids</taxon>
        <taxon>Solanales</taxon>
        <taxon>Solanaceae</taxon>
        <taxon>Solanoideae</taxon>
        <taxon>Solaneae</taxon>
        <taxon>Solanum</taxon>
    </lineage>
</organism>
<protein>
    <recommendedName>
        <fullName evidence="3">VWFA domain-containing protein</fullName>
    </recommendedName>
</protein>
<comment type="caution">
    <text evidence="4">The sequence shown here is derived from an EMBL/GenBank/DDBJ whole genome shotgun (WGS) entry which is preliminary data.</text>
</comment>
<dbReference type="InterPro" id="IPR011043">
    <property type="entry name" value="Gal_Oxase/kelch_b-propeller"/>
</dbReference>
<dbReference type="InterPro" id="IPR015202">
    <property type="entry name" value="GO-like_E_set"/>
</dbReference>
<dbReference type="Pfam" id="PF07250">
    <property type="entry name" value="Glyoxal_oxid_N"/>
    <property type="match status" value="1"/>
</dbReference>
<dbReference type="SMART" id="SM00327">
    <property type="entry name" value="VWA"/>
    <property type="match status" value="1"/>
</dbReference>
<evidence type="ECO:0000259" key="3">
    <source>
        <dbReference type="SMART" id="SM00327"/>
    </source>
</evidence>
<name>A0A9J6A1I8_SOLCO</name>
<dbReference type="Proteomes" id="UP000824120">
    <property type="component" value="Chromosome 3"/>
</dbReference>
<dbReference type="Pfam" id="PF09118">
    <property type="entry name" value="GO-like_E_set"/>
    <property type="match status" value="1"/>
</dbReference>
<proteinExistence type="predicted"/>
<feature type="compositionally biased region" description="Low complexity" evidence="2">
    <location>
        <begin position="373"/>
        <end position="386"/>
    </location>
</feature>
<dbReference type="SUPFAM" id="SSF50965">
    <property type="entry name" value="Galactose oxidase, central domain"/>
    <property type="match status" value="1"/>
</dbReference>
<dbReference type="Pfam" id="PF07002">
    <property type="entry name" value="Copine"/>
    <property type="match status" value="1"/>
</dbReference>
<evidence type="ECO:0000256" key="1">
    <source>
        <dbReference type="ARBA" id="ARBA00022729"/>
    </source>
</evidence>
<feature type="domain" description="VWFA" evidence="3">
    <location>
        <begin position="88"/>
        <end position="293"/>
    </location>
</feature>
<keyword evidence="5" id="KW-1185">Reference proteome</keyword>
<dbReference type="PANTHER" id="PTHR32208:SF54">
    <property type="entry name" value="ALDEHYDE OXIDASE GLOX-LIKE"/>
    <property type="match status" value="1"/>
</dbReference>
<feature type="compositionally biased region" description="Polar residues" evidence="2">
    <location>
        <begin position="387"/>
        <end position="404"/>
    </location>
</feature>
<evidence type="ECO:0000313" key="4">
    <source>
        <dbReference type="EMBL" id="KAG5618028.1"/>
    </source>
</evidence>
<reference evidence="4 5" key="1">
    <citation type="submission" date="2020-09" db="EMBL/GenBank/DDBJ databases">
        <title>De no assembly of potato wild relative species, Solanum commersonii.</title>
        <authorList>
            <person name="Cho K."/>
        </authorList>
    </citation>
    <scope>NUCLEOTIDE SEQUENCE [LARGE SCALE GENOMIC DNA]</scope>
    <source>
        <strain evidence="4">LZ3.2</strain>
        <tissue evidence="4">Leaf</tissue>
    </source>
</reference>
<gene>
    <name evidence="4" type="ORF">H5410_017852</name>
</gene>
<accession>A0A9J6A1I8</accession>
<evidence type="ECO:0000313" key="5">
    <source>
        <dbReference type="Proteomes" id="UP000824120"/>
    </source>
</evidence>